<dbReference type="EMBL" id="CM044702">
    <property type="protein sequence ID" value="KAI5675158.1"/>
    <property type="molecule type" value="Genomic_DNA"/>
</dbReference>
<reference evidence="2" key="1">
    <citation type="journal article" date="2023" name="Nat. Plants">
        <title>Single-cell RNA sequencing provides a high-resolution roadmap for understanding the multicellular compartmentation of specialized metabolism.</title>
        <authorList>
            <person name="Sun S."/>
            <person name="Shen X."/>
            <person name="Li Y."/>
            <person name="Li Y."/>
            <person name="Wang S."/>
            <person name="Li R."/>
            <person name="Zhang H."/>
            <person name="Shen G."/>
            <person name="Guo B."/>
            <person name="Wei J."/>
            <person name="Xu J."/>
            <person name="St-Pierre B."/>
            <person name="Chen S."/>
            <person name="Sun C."/>
        </authorList>
    </citation>
    <scope>NUCLEOTIDE SEQUENCE [LARGE SCALE GENOMIC DNA]</scope>
</reference>
<dbReference type="Proteomes" id="UP001060085">
    <property type="component" value="Linkage Group LG02"/>
</dbReference>
<accession>A0ACC0BR70</accession>
<gene>
    <name evidence="1" type="ORF">M9H77_06108</name>
</gene>
<evidence type="ECO:0000313" key="2">
    <source>
        <dbReference type="Proteomes" id="UP001060085"/>
    </source>
</evidence>
<sequence>MIFRQIETLLQRLKTANHLLQIQSIIIKTAIDHQEYFFSKLILSSSSISIPLSRKIFDHSPLTPPLFAWNTMIKEYSKSSVPVEAVNLLFKLFKTGLKPDKFTYPFVLKACGRCSMVGVGAAVHSTVLKVGLNWDSHICNTLLRMYAACNLIGFSRQVFDEMRERDVVSWSSMIAGYVDCRCPLDALAVFQDMIQANHKPNSITLVSLLSACTHLLNIKLGESIHCHILTNGIELHVELGTALLEMYAKCGHIKKACHIFNSMVEKNLQSWTVMISALADNGHGKEAFSLFSKMEEAGFQPDSKSFSAILSACSHMGLVDEGQDFFNKMIKVHDIKPTMEHYGCMVDMFGRAGRIEEAYFMIKSMPMEPNSVILRSYISACRNHGRMLYEDNKLRELLLQIEPELGANYVLAASVSSVSDYQGDLRLAMKGKGLNKVPGSSWVQLQDISS</sequence>
<name>A0ACC0BR70_CATRO</name>
<protein>
    <submittedName>
        <fullName evidence="1">Uncharacterized protein</fullName>
    </submittedName>
</protein>
<evidence type="ECO:0000313" key="1">
    <source>
        <dbReference type="EMBL" id="KAI5675158.1"/>
    </source>
</evidence>
<keyword evidence="2" id="KW-1185">Reference proteome</keyword>
<comment type="caution">
    <text evidence="1">The sequence shown here is derived from an EMBL/GenBank/DDBJ whole genome shotgun (WGS) entry which is preliminary data.</text>
</comment>
<proteinExistence type="predicted"/>
<organism evidence="1 2">
    <name type="scientific">Catharanthus roseus</name>
    <name type="common">Madagascar periwinkle</name>
    <name type="synonym">Vinca rosea</name>
    <dbReference type="NCBI Taxonomy" id="4058"/>
    <lineage>
        <taxon>Eukaryota</taxon>
        <taxon>Viridiplantae</taxon>
        <taxon>Streptophyta</taxon>
        <taxon>Embryophyta</taxon>
        <taxon>Tracheophyta</taxon>
        <taxon>Spermatophyta</taxon>
        <taxon>Magnoliopsida</taxon>
        <taxon>eudicotyledons</taxon>
        <taxon>Gunneridae</taxon>
        <taxon>Pentapetalae</taxon>
        <taxon>asterids</taxon>
        <taxon>lamiids</taxon>
        <taxon>Gentianales</taxon>
        <taxon>Apocynaceae</taxon>
        <taxon>Rauvolfioideae</taxon>
        <taxon>Vinceae</taxon>
        <taxon>Catharanthinae</taxon>
        <taxon>Catharanthus</taxon>
    </lineage>
</organism>